<accession>C8VCD9</accession>
<dbReference type="GeneID" id="2869876"/>
<dbReference type="Gene3D" id="3.40.50.1820">
    <property type="entry name" value="alpha/beta hydrolase"/>
    <property type="match status" value="1"/>
</dbReference>
<keyword evidence="3" id="KW-0378">Hydrolase</keyword>
<dbReference type="eggNOG" id="ENOG502QWGE">
    <property type="taxonomic scope" value="Eukaryota"/>
</dbReference>
<dbReference type="KEGG" id="ani:ANIA_07404"/>
<feature type="region of interest" description="Disordered" evidence="1">
    <location>
        <begin position="102"/>
        <end position="123"/>
    </location>
</feature>
<feature type="region of interest" description="Disordered" evidence="1">
    <location>
        <begin position="26"/>
        <end position="52"/>
    </location>
</feature>
<dbReference type="HOGENOM" id="CLU_767329_0_0_1"/>
<sequence length="361" mass="40375">MNMRRIFDVCCNPSADAQVLPLSETPFRGKISKSPNGYSIDYSRPNPSQHPKPLLLCHRSHPARPLRPSSRNFSGRRRCSVIIRRGRTSPAAVRKDTPLRPFWTRHSEQCPPQLPPTPSAKPTAQSQGQAVAVATELGVVLENSGISSDTPLLLVAHSYGAIVARELLHLYSERVAGMVLVDASTERASEYFNVPDENIIAVMGDLSYARATGLRSETVLSDEEWRVRAKEIIVSSRATAAEIASFYEVCETLKRMEQFRRQALGKRPLSVVRANTASDYRAVHEKGVPAGNGREEQRAAFRTLLDQWEYIDKQLQEEQLRLSSNTHFFRLEGCGHNVHLARPDVIAQEPFGYSLPSRAYT</sequence>
<dbReference type="Pfam" id="PF12697">
    <property type="entry name" value="Abhydrolase_6"/>
    <property type="match status" value="1"/>
</dbReference>
<dbReference type="GO" id="GO:0016787">
    <property type="term" value="F:hydrolase activity"/>
    <property type="evidence" value="ECO:0000318"/>
    <property type="project" value="GO_Central"/>
</dbReference>
<dbReference type="InterPro" id="IPR029058">
    <property type="entry name" value="AB_hydrolase_fold"/>
</dbReference>
<dbReference type="RefSeq" id="XP_680673.1">
    <property type="nucleotide sequence ID" value="XM_675581.1"/>
</dbReference>
<reference evidence="4" key="2">
    <citation type="journal article" date="2009" name="Fungal Genet. Biol.">
        <title>The 2008 update of the Aspergillus nidulans genome annotation: a community effort.</title>
        <authorList>
            <person name="Wortman J.R."/>
            <person name="Gilsenan J.M."/>
            <person name="Joardar V."/>
            <person name="Deegan J."/>
            <person name="Clutterbuck J."/>
            <person name="Andersen M.R."/>
            <person name="Archer D."/>
            <person name="Bencina M."/>
            <person name="Braus G."/>
            <person name="Coutinho P."/>
            <person name="von Dohren H."/>
            <person name="Doonan J."/>
            <person name="Driessen A.J."/>
            <person name="Durek P."/>
            <person name="Espeso E."/>
            <person name="Fekete E."/>
            <person name="Flipphi M."/>
            <person name="Estrada C.G."/>
            <person name="Geysens S."/>
            <person name="Goldman G."/>
            <person name="de Groot P.W."/>
            <person name="Hansen K."/>
            <person name="Harris S.D."/>
            <person name="Heinekamp T."/>
            <person name="Helmstaedt K."/>
            <person name="Henrissat B."/>
            <person name="Hofmann G."/>
            <person name="Homan T."/>
            <person name="Horio T."/>
            <person name="Horiuchi H."/>
            <person name="James S."/>
            <person name="Jones M."/>
            <person name="Karaffa L."/>
            <person name="Karanyi Z."/>
            <person name="Kato M."/>
            <person name="Keller N."/>
            <person name="Kelly D.E."/>
            <person name="Kiel J.A."/>
            <person name="Kim J.M."/>
            <person name="van der Klei I.J."/>
            <person name="Klis F.M."/>
            <person name="Kovalchuk A."/>
            <person name="Krasevec N."/>
            <person name="Kubicek C.P."/>
            <person name="Liu B."/>
            <person name="Maccabe A."/>
            <person name="Meyer V."/>
            <person name="Mirabito P."/>
            <person name="Miskei M."/>
            <person name="Mos M."/>
            <person name="Mullins J."/>
            <person name="Nelson D.R."/>
            <person name="Nielsen J."/>
            <person name="Oakley B.R."/>
            <person name="Osmani S.A."/>
            <person name="Pakula T."/>
            <person name="Paszewski A."/>
            <person name="Paulsen I."/>
            <person name="Pilsyk S."/>
            <person name="Pocsi I."/>
            <person name="Punt P.J."/>
            <person name="Ram A.F."/>
            <person name="Ren Q."/>
            <person name="Robellet X."/>
            <person name="Robson G."/>
            <person name="Seiboth B."/>
            <person name="van Solingen P."/>
            <person name="Specht T."/>
            <person name="Sun J."/>
            <person name="Taheri-Talesh N."/>
            <person name="Takeshita N."/>
            <person name="Ussery D."/>
            <person name="vanKuyk P.A."/>
            <person name="Visser H."/>
            <person name="van de Vondervoort P.J."/>
            <person name="de Vries R.P."/>
            <person name="Walton J."/>
            <person name="Xiang X."/>
            <person name="Xiong Y."/>
            <person name="Zeng A.P."/>
            <person name="Brandt B.W."/>
            <person name="Cornell M.J."/>
            <person name="van den Hondel C.A."/>
            <person name="Visser J."/>
            <person name="Oliver S.G."/>
            <person name="Turner G."/>
        </authorList>
    </citation>
    <scope>GENOME REANNOTATION</scope>
    <source>
        <strain evidence="4">FGSC A4 / ATCC 38163 / CBS 112.46 / NRRL 194 / M139</strain>
    </source>
</reference>
<feature type="domain" description="AB hydrolase-1" evidence="2">
    <location>
        <begin position="131"/>
        <end position="348"/>
    </location>
</feature>
<dbReference type="Proteomes" id="UP000000560">
    <property type="component" value="Chromosome IV"/>
</dbReference>
<organism evidence="3 4">
    <name type="scientific">Emericella nidulans (strain FGSC A4 / ATCC 38163 / CBS 112.46 / NRRL 194 / M139)</name>
    <name type="common">Aspergillus nidulans</name>
    <dbReference type="NCBI Taxonomy" id="227321"/>
    <lineage>
        <taxon>Eukaryota</taxon>
        <taxon>Fungi</taxon>
        <taxon>Dikarya</taxon>
        <taxon>Ascomycota</taxon>
        <taxon>Pezizomycotina</taxon>
        <taxon>Eurotiomycetes</taxon>
        <taxon>Eurotiomycetidae</taxon>
        <taxon>Eurotiales</taxon>
        <taxon>Aspergillaceae</taxon>
        <taxon>Aspergillus</taxon>
        <taxon>Aspergillus subgen. Nidulantes</taxon>
    </lineage>
</organism>
<dbReference type="InParanoid" id="Q5AWC6"/>
<dbReference type="STRING" id="227321.Q5AWC6"/>
<name>Q5AWC6_EMENI</name>
<accession>Q5AWC6</accession>
<dbReference type="SUPFAM" id="SSF53474">
    <property type="entry name" value="alpha/beta-Hydrolases"/>
    <property type="match status" value="1"/>
</dbReference>
<dbReference type="OrthoDB" id="294702at2759"/>
<dbReference type="AlphaFoldDB" id="Q5AWC6"/>
<evidence type="ECO:0000313" key="3">
    <source>
        <dbReference type="EMBL" id="CBF78447.1"/>
    </source>
</evidence>
<evidence type="ECO:0000259" key="2">
    <source>
        <dbReference type="Pfam" id="PF12697"/>
    </source>
</evidence>
<evidence type="ECO:0000313" key="4">
    <source>
        <dbReference type="Proteomes" id="UP000000560"/>
    </source>
</evidence>
<protein>
    <submittedName>
        <fullName evidence="3">Alpha/beta hydrolase, putative (AFU_orthologue AFUA_3G01280)</fullName>
    </submittedName>
</protein>
<dbReference type="EMBL" id="BN001304">
    <property type="protein sequence ID" value="CBF78447.1"/>
    <property type="molecule type" value="Genomic_DNA"/>
</dbReference>
<gene>
    <name evidence="3" type="ORF">ANIA_07404</name>
</gene>
<keyword evidence="4" id="KW-1185">Reference proteome</keyword>
<proteinExistence type="predicted"/>
<evidence type="ECO:0000256" key="1">
    <source>
        <dbReference type="SAM" id="MobiDB-lite"/>
    </source>
</evidence>
<reference evidence="4" key="1">
    <citation type="journal article" date="2005" name="Nature">
        <title>Sequencing of Aspergillus nidulans and comparative analysis with A. fumigatus and A. oryzae.</title>
        <authorList>
            <person name="Galagan J.E."/>
            <person name="Calvo S.E."/>
            <person name="Cuomo C."/>
            <person name="Ma L.J."/>
            <person name="Wortman J.R."/>
            <person name="Batzoglou S."/>
            <person name="Lee S.I."/>
            <person name="Basturkmen M."/>
            <person name="Spevak C.C."/>
            <person name="Clutterbuck J."/>
            <person name="Kapitonov V."/>
            <person name="Jurka J."/>
            <person name="Scazzocchio C."/>
            <person name="Farman M."/>
            <person name="Butler J."/>
            <person name="Purcell S."/>
            <person name="Harris S."/>
            <person name="Braus G.H."/>
            <person name="Draht O."/>
            <person name="Busch S."/>
            <person name="D'Enfert C."/>
            <person name="Bouchier C."/>
            <person name="Goldman G.H."/>
            <person name="Bell-Pedersen D."/>
            <person name="Griffiths-Jones S."/>
            <person name="Doonan J.H."/>
            <person name="Yu J."/>
            <person name="Vienken K."/>
            <person name="Pain A."/>
            <person name="Freitag M."/>
            <person name="Selker E.U."/>
            <person name="Archer D.B."/>
            <person name="Penalva M.A."/>
            <person name="Oakley B.R."/>
            <person name="Momany M."/>
            <person name="Tanaka T."/>
            <person name="Kumagai T."/>
            <person name="Asai K."/>
            <person name="Machida M."/>
            <person name="Nierman W.C."/>
            <person name="Denning D.W."/>
            <person name="Caddick M."/>
            <person name="Hynes M."/>
            <person name="Paoletti M."/>
            <person name="Fischer R."/>
            <person name="Miller B."/>
            <person name="Dyer P."/>
            <person name="Sachs M.S."/>
            <person name="Osmani S.A."/>
            <person name="Birren B.W."/>
        </authorList>
    </citation>
    <scope>NUCLEOTIDE SEQUENCE [LARGE SCALE GENOMIC DNA]</scope>
    <source>
        <strain evidence="4">FGSC A4 / ATCC 38163 / CBS 112.46 / NRRL 194 / M139</strain>
    </source>
</reference>
<dbReference type="InterPro" id="IPR000073">
    <property type="entry name" value="AB_hydrolase_1"/>
</dbReference>